<comment type="caution">
    <text evidence="3">The sequence shown here is derived from an EMBL/GenBank/DDBJ whole genome shotgun (WGS) entry which is preliminary data.</text>
</comment>
<name>A0A2D3WBZ6_9BACT</name>
<feature type="signal peptide" evidence="2">
    <location>
        <begin position="1"/>
        <end position="21"/>
    </location>
</feature>
<evidence type="ECO:0000256" key="2">
    <source>
        <dbReference type="SAM" id="SignalP"/>
    </source>
</evidence>
<feature type="chain" id="PRO_5013770388" description="Peptidase M23" evidence="2">
    <location>
        <begin position="22"/>
        <end position="225"/>
    </location>
</feature>
<dbReference type="EMBL" id="DLUI01000059">
    <property type="protein sequence ID" value="DAB38832.1"/>
    <property type="molecule type" value="Genomic_DNA"/>
</dbReference>
<evidence type="ECO:0000313" key="4">
    <source>
        <dbReference type="Proteomes" id="UP000228859"/>
    </source>
</evidence>
<reference evidence="3 4" key="1">
    <citation type="journal article" date="2017" name="Front. Microbiol.">
        <title>Comparative Genomic Analysis of the Class Epsilonproteobacteria and Proposed Reclassification to Epsilonbacteraeota (phyl. nov.).</title>
        <authorList>
            <person name="Waite D.W."/>
            <person name="Vanwonterghem I."/>
            <person name="Rinke C."/>
            <person name="Parks D.H."/>
            <person name="Zhang Y."/>
            <person name="Takai K."/>
            <person name="Sievert S.M."/>
            <person name="Simon J."/>
            <person name="Campbell B.J."/>
            <person name="Hanson T.E."/>
            <person name="Woyke T."/>
            <person name="Klotz M.G."/>
            <person name="Hugenholtz P."/>
        </authorList>
    </citation>
    <scope>NUCLEOTIDE SEQUENCE [LARGE SCALE GENOMIC DNA]</scope>
    <source>
        <strain evidence="3">UBA12443</strain>
    </source>
</reference>
<evidence type="ECO:0000256" key="1">
    <source>
        <dbReference type="SAM" id="Coils"/>
    </source>
</evidence>
<dbReference type="RefSeq" id="WP_303662906.1">
    <property type="nucleotide sequence ID" value="NZ_DLUI01000059.1"/>
</dbReference>
<feature type="non-terminal residue" evidence="3">
    <location>
        <position position="225"/>
    </location>
</feature>
<accession>A0A2D3WBZ6</accession>
<proteinExistence type="predicted"/>
<sequence>MRTPFSLLLISFLAVSLPAAKIDEKIQKTSTQLNQTKQTFSSLNAKLEATASKIIQQRQIVGTQQQHINTLVEELKSKESVYQSNKTTLHGLEAQQALLIKTQNDIEQRLVFAIARNTSISLLINDDRAKEANSIILEEALKLHLKQIQQEIKELNFIFSENAEKISGLSSQTTVLKKSIAVIDQQKNRVLETKKENEKAIALLEKEKNQYKKSLDKILNQQRSL</sequence>
<protein>
    <recommendedName>
        <fullName evidence="5">Peptidase M23</fullName>
    </recommendedName>
</protein>
<dbReference type="Proteomes" id="UP000228859">
    <property type="component" value="Unassembled WGS sequence"/>
</dbReference>
<keyword evidence="2" id="KW-0732">Signal</keyword>
<feature type="coiled-coil region" evidence="1">
    <location>
        <begin position="183"/>
        <end position="221"/>
    </location>
</feature>
<evidence type="ECO:0008006" key="5">
    <source>
        <dbReference type="Google" id="ProtNLM"/>
    </source>
</evidence>
<evidence type="ECO:0000313" key="3">
    <source>
        <dbReference type="EMBL" id="DAB38832.1"/>
    </source>
</evidence>
<organism evidence="3 4">
    <name type="scientific">Sulfuricurvum kujiense</name>
    <dbReference type="NCBI Taxonomy" id="148813"/>
    <lineage>
        <taxon>Bacteria</taxon>
        <taxon>Pseudomonadati</taxon>
        <taxon>Campylobacterota</taxon>
        <taxon>Epsilonproteobacteria</taxon>
        <taxon>Campylobacterales</taxon>
        <taxon>Sulfurimonadaceae</taxon>
        <taxon>Sulfuricurvum</taxon>
    </lineage>
</organism>
<dbReference type="AlphaFoldDB" id="A0A2D3WBZ6"/>
<gene>
    <name evidence="3" type="ORF">CFH83_03715</name>
</gene>
<keyword evidence="1" id="KW-0175">Coiled coil</keyword>